<dbReference type="AlphaFoldDB" id="A0A323USW5"/>
<comment type="similarity">
    <text evidence="2 10 11">Belongs to the TonB-dependent receptor family.</text>
</comment>
<evidence type="ECO:0000256" key="6">
    <source>
        <dbReference type="ARBA" id="ARBA00023077"/>
    </source>
</evidence>
<feature type="chain" id="PRO_5016319934" evidence="12">
    <location>
        <begin position="20"/>
        <end position="678"/>
    </location>
</feature>
<name>A0A323USW5_9RHOO</name>
<gene>
    <name evidence="15" type="ORF">DNK49_16545</name>
</gene>
<dbReference type="InterPro" id="IPR037066">
    <property type="entry name" value="Plug_dom_sf"/>
</dbReference>
<dbReference type="InterPro" id="IPR012910">
    <property type="entry name" value="Plug_dom"/>
</dbReference>
<dbReference type="Proteomes" id="UP000248259">
    <property type="component" value="Unassembled WGS sequence"/>
</dbReference>
<sequence>MPRPAAALACALCLSSAGASDLPFLDVLPVVASVSRLPQQQADAPTAVTVIDRDMLRASAARTLSDVMRLVPGFQTYALSDKPARVAYHGVTDDSDFSPRVQVLVDGRSLHSPLFRGGMNWELVPVALEDIERIEVVRGSNTTSYGTNAFLGVVNIITIDPALAKGTSLIVGAGNQGVRDVYLSRSGQLSDGVDYRLSFKQMRDDGLNESSVSREDADWQDRNRTRLFDFAVNLQLDPRTRFELGLGRVEGSRLVGRWDKDGSGLPVAGLYKPDDPVRDAEQSSSWLQMRWLRSLSETADLSVRYSHSVDEADSSFVDPGLMAPFSRVDLAGDRGTRHELEVVNTLLPVEDIRLAWGASWRWDSLRSDTQMRGKGTVSRDVGRVFANLEWKPSHWLTGNLGLSHEHDSLAGSKLAPRASVSVHLLPGHTVRLGYARAWRSAGTLDYEAWRLSGPGEVEAEGNASLSSERLDSWDLGYLGRWPAWRASLDVRLFDERISDRHHQRISITAGAPDTVQALEDLRIRGHELQLRWQPVDTGTLVVGHANVRIRQSLNDAGYDLVYNCTTGCSNFKRSIGRYSELAEQSAPRNATSLLWLQRLPHDIELSVVHYWIGAIKWSRNTVTERYERTDLRLAKALRLDTLRGELAYTVQSLNGAHSEERMQRVVDRRHWVSLRVDF</sequence>
<keyword evidence="9 10" id="KW-0998">Cell outer membrane</keyword>
<evidence type="ECO:0000259" key="13">
    <source>
        <dbReference type="Pfam" id="PF00593"/>
    </source>
</evidence>
<dbReference type="PANTHER" id="PTHR30069">
    <property type="entry name" value="TONB-DEPENDENT OUTER MEMBRANE RECEPTOR"/>
    <property type="match status" value="1"/>
</dbReference>
<feature type="domain" description="TonB-dependent receptor plug" evidence="14">
    <location>
        <begin position="41"/>
        <end position="153"/>
    </location>
</feature>
<evidence type="ECO:0000256" key="3">
    <source>
        <dbReference type="ARBA" id="ARBA00022448"/>
    </source>
</evidence>
<dbReference type="InterPro" id="IPR000531">
    <property type="entry name" value="Beta-barrel_TonB"/>
</dbReference>
<keyword evidence="3 10" id="KW-0813">Transport</keyword>
<reference evidence="15 16" key="1">
    <citation type="submission" date="2018-06" db="EMBL/GenBank/DDBJ databases">
        <title>Azoarcus communis strain SWub3 genome.</title>
        <authorList>
            <person name="Zorraquino Salvo V."/>
            <person name="Toubiana D."/>
            <person name="Blumwald E."/>
        </authorList>
    </citation>
    <scope>NUCLEOTIDE SEQUENCE [LARGE SCALE GENOMIC DNA]</scope>
    <source>
        <strain evidence="15 16">SWub3</strain>
    </source>
</reference>
<keyword evidence="4 10" id="KW-1134">Transmembrane beta strand</keyword>
<evidence type="ECO:0000313" key="15">
    <source>
        <dbReference type="EMBL" id="PZA15565.1"/>
    </source>
</evidence>
<dbReference type="Pfam" id="PF07715">
    <property type="entry name" value="Plug"/>
    <property type="match status" value="1"/>
</dbReference>
<dbReference type="InterPro" id="IPR039426">
    <property type="entry name" value="TonB-dep_rcpt-like"/>
</dbReference>
<proteinExistence type="inferred from homology"/>
<comment type="subcellular location">
    <subcellularLocation>
        <location evidence="1 10">Cell outer membrane</location>
        <topology evidence="1 10">Multi-pass membrane protein</topology>
    </subcellularLocation>
</comment>
<accession>A0A323USW5</accession>
<dbReference type="SUPFAM" id="SSF56935">
    <property type="entry name" value="Porins"/>
    <property type="match status" value="1"/>
</dbReference>
<dbReference type="InterPro" id="IPR036942">
    <property type="entry name" value="Beta-barrel_TonB_sf"/>
</dbReference>
<keyword evidence="16" id="KW-1185">Reference proteome</keyword>
<keyword evidence="6 11" id="KW-0798">TonB box</keyword>
<keyword evidence="8 15" id="KW-0675">Receptor</keyword>
<evidence type="ECO:0000256" key="2">
    <source>
        <dbReference type="ARBA" id="ARBA00009810"/>
    </source>
</evidence>
<dbReference type="Gene3D" id="2.40.170.20">
    <property type="entry name" value="TonB-dependent receptor, beta-barrel domain"/>
    <property type="match status" value="1"/>
</dbReference>
<evidence type="ECO:0000259" key="14">
    <source>
        <dbReference type="Pfam" id="PF07715"/>
    </source>
</evidence>
<dbReference type="GO" id="GO:0015344">
    <property type="term" value="F:siderophore uptake transmembrane transporter activity"/>
    <property type="evidence" value="ECO:0007669"/>
    <property type="project" value="TreeGrafter"/>
</dbReference>
<evidence type="ECO:0000256" key="5">
    <source>
        <dbReference type="ARBA" id="ARBA00022692"/>
    </source>
</evidence>
<evidence type="ECO:0000256" key="12">
    <source>
        <dbReference type="SAM" id="SignalP"/>
    </source>
</evidence>
<keyword evidence="7 10" id="KW-0472">Membrane</keyword>
<dbReference type="PROSITE" id="PS52016">
    <property type="entry name" value="TONB_DEPENDENT_REC_3"/>
    <property type="match status" value="1"/>
</dbReference>
<protein>
    <submittedName>
        <fullName evidence="15">TonB-dependent receptor</fullName>
    </submittedName>
</protein>
<dbReference type="Gene3D" id="2.170.130.10">
    <property type="entry name" value="TonB-dependent receptor, plug domain"/>
    <property type="match status" value="1"/>
</dbReference>
<feature type="domain" description="TonB-dependent receptor-like beta-barrel" evidence="13">
    <location>
        <begin position="371"/>
        <end position="635"/>
    </location>
</feature>
<dbReference type="Pfam" id="PF00593">
    <property type="entry name" value="TonB_dep_Rec_b-barrel"/>
    <property type="match status" value="1"/>
</dbReference>
<evidence type="ECO:0000256" key="8">
    <source>
        <dbReference type="ARBA" id="ARBA00023170"/>
    </source>
</evidence>
<dbReference type="PANTHER" id="PTHR30069:SF27">
    <property type="entry name" value="BLL4766 PROTEIN"/>
    <property type="match status" value="1"/>
</dbReference>
<evidence type="ECO:0000313" key="16">
    <source>
        <dbReference type="Proteomes" id="UP000248259"/>
    </source>
</evidence>
<comment type="caution">
    <text evidence="15">The sequence shown here is derived from an EMBL/GenBank/DDBJ whole genome shotgun (WGS) entry which is preliminary data.</text>
</comment>
<evidence type="ECO:0000256" key="7">
    <source>
        <dbReference type="ARBA" id="ARBA00023136"/>
    </source>
</evidence>
<evidence type="ECO:0000256" key="10">
    <source>
        <dbReference type="PROSITE-ProRule" id="PRU01360"/>
    </source>
</evidence>
<evidence type="ECO:0000256" key="11">
    <source>
        <dbReference type="RuleBase" id="RU003357"/>
    </source>
</evidence>
<evidence type="ECO:0000256" key="9">
    <source>
        <dbReference type="ARBA" id="ARBA00023237"/>
    </source>
</evidence>
<keyword evidence="12" id="KW-0732">Signal</keyword>
<evidence type="ECO:0000256" key="1">
    <source>
        <dbReference type="ARBA" id="ARBA00004571"/>
    </source>
</evidence>
<evidence type="ECO:0000256" key="4">
    <source>
        <dbReference type="ARBA" id="ARBA00022452"/>
    </source>
</evidence>
<organism evidence="15 16">
    <name type="scientific">Parazoarcus communis SWub3 = DSM 12120</name>
    <dbReference type="NCBI Taxonomy" id="1121029"/>
    <lineage>
        <taxon>Bacteria</taxon>
        <taxon>Pseudomonadati</taxon>
        <taxon>Pseudomonadota</taxon>
        <taxon>Betaproteobacteria</taxon>
        <taxon>Rhodocyclales</taxon>
        <taxon>Zoogloeaceae</taxon>
        <taxon>Parazoarcus</taxon>
    </lineage>
</organism>
<dbReference type="GO" id="GO:0044718">
    <property type="term" value="P:siderophore transmembrane transport"/>
    <property type="evidence" value="ECO:0007669"/>
    <property type="project" value="TreeGrafter"/>
</dbReference>
<dbReference type="OrthoDB" id="183532at2"/>
<dbReference type="EMBL" id="QKOE01000013">
    <property type="protein sequence ID" value="PZA15565.1"/>
    <property type="molecule type" value="Genomic_DNA"/>
</dbReference>
<dbReference type="RefSeq" id="WP_110526917.1">
    <property type="nucleotide sequence ID" value="NZ_QKOE01000013.1"/>
</dbReference>
<feature type="signal peptide" evidence="12">
    <location>
        <begin position="1"/>
        <end position="19"/>
    </location>
</feature>
<keyword evidence="5 10" id="KW-0812">Transmembrane</keyword>
<dbReference type="GO" id="GO:0009279">
    <property type="term" value="C:cell outer membrane"/>
    <property type="evidence" value="ECO:0007669"/>
    <property type="project" value="UniProtKB-SubCell"/>
</dbReference>